<dbReference type="GO" id="GO:0051536">
    <property type="term" value="F:iron-sulfur cluster binding"/>
    <property type="evidence" value="ECO:0007669"/>
    <property type="project" value="UniProtKB-KW"/>
</dbReference>
<evidence type="ECO:0000256" key="5">
    <source>
        <dbReference type="SAM" id="MobiDB-lite"/>
    </source>
</evidence>
<feature type="compositionally biased region" description="Polar residues" evidence="5">
    <location>
        <begin position="44"/>
        <end position="55"/>
    </location>
</feature>
<keyword evidence="3" id="KW-0408">Iron</keyword>
<dbReference type="InterPro" id="IPR013785">
    <property type="entry name" value="Aldolase_TIM"/>
</dbReference>
<evidence type="ECO:0000256" key="1">
    <source>
        <dbReference type="ARBA" id="ARBA00022691"/>
    </source>
</evidence>
<dbReference type="EnsemblMetazoa" id="XM_038191706.1">
    <property type="protein sequence ID" value="XP_038047634.1"/>
    <property type="gene ID" value="LOC119721737"/>
</dbReference>
<evidence type="ECO:0000256" key="2">
    <source>
        <dbReference type="ARBA" id="ARBA00022723"/>
    </source>
</evidence>
<dbReference type="InterPro" id="IPR058240">
    <property type="entry name" value="rSAM_sf"/>
</dbReference>
<dbReference type="AlphaFoldDB" id="A0A913Z7H0"/>
<sequence>MSIFCKRLTNSIGNFLHQRSPYPTCDGPANLVCRFFRLSESFSQNTTEENQNSGSKGPPPQQHEQVELPDYNTSVNVHEHRLKRPEKPPPSRRKWEGLDELKARTKGSLIPETLKEMEQNEDFQITAANLRKMGQAKLTREERKKRQRALDNLGIPDFWEFITKWSKQPGQENLKKQLKKIEIEILQLNIGLYCNQACNHCHVESSPKRTEMMNRETAERCLEILRSSPSVHTLDLTGGAPELSKEFRFLARGGRDLGREVIDRCNLTALLEPGQEDTAEFLAENKIIVIASLPCYSAKNVNTQRGSGVFDKSIQALLLLNQLGYGRQDGGLRLDLVYNPLGGFLPPSQAELEAKYKEELWDTFGIEFNNLYTITNMPIKRFADFLYRRNELEDYMQLLVRNFNPASVEGLMCRNHLNVNWDGRLFDCDFNQQLDMGMSRVNSTMDPANDISKPSTAPSVWDIESTDDLIDLRIVTDNHCFGCTSGMGSSCQGVTA</sequence>
<dbReference type="Gene3D" id="3.20.20.70">
    <property type="entry name" value="Aldolase class I"/>
    <property type="match status" value="1"/>
</dbReference>
<dbReference type="PANTHER" id="PTHR43728:SF1">
    <property type="entry name" value="FE-S OXIDOREDUCTASE"/>
    <property type="match status" value="1"/>
</dbReference>
<dbReference type="InterPro" id="IPR024521">
    <property type="entry name" value="ArsS-like_C"/>
</dbReference>
<keyword evidence="4" id="KW-0411">Iron-sulfur</keyword>
<dbReference type="Proteomes" id="UP000887568">
    <property type="component" value="Unplaced"/>
</dbReference>
<dbReference type="OMA" id="CHVNAGP"/>
<dbReference type="InterPro" id="IPR026351">
    <property type="entry name" value="rSAM_ArsS-like"/>
</dbReference>
<accession>A0A913Z7H0</accession>
<evidence type="ECO:0000313" key="7">
    <source>
        <dbReference type="EnsemblMetazoa" id="XP_038047634.1"/>
    </source>
</evidence>
<dbReference type="RefSeq" id="XP_038047634.1">
    <property type="nucleotide sequence ID" value="XM_038191706.1"/>
</dbReference>
<organism evidence="7 8">
    <name type="scientific">Patiria miniata</name>
    <name type="common">Bat star</name>
    <name type="synonym">Asterina miniata</name>
    <dbReference type="NCBI Taxonomy" id="46514"/>
    <lineage>
        <taxon>Eukaryota</taxon>
        <taxon>Metazoa</taxon>
        <taxon>Echinodermata</taxon>
        <taxon>Eleutherozoa</taxon>
        <taxon>Asterozoa</taxon>
        <taxon>Asteroidea</taxon>
        <taxon>Valvatacea</taxon>
        <taxon>Valvatida</taxon>
        <taxon>Asterinidae</taxon>
        <taxon>Patiria</taxon>
    </lineage>
</organism>
<feature type="domain" description="Arsenosugar biosynthesis radical SAM protein ArsS-like C-terminal" evidence="6">
    <location>
        <begin position="345"/>
        <end position="493"/>
    </location>
</feature>
<evidence type="ECO:0000256" key="4">
    <source>
        <dbReference type="ARBA" id="ARBA00023014"/>
    </source>
</evidence>
<feature type="region of interest" description="Disordered" evidence="5">
    <location>
        <begin position="44"/>
        <end position="97"/>
    </location>
</feature>
<evidence type="ECO:0000259" key="6">
    <source>
        <dbReference type="Pfam" id="PF12345"/>
    </source>
</evidence>
<dbReference type="OrthoDB" id="418407at2759"/>
<dbReference type="GeneID" id="119721737"/>
<evidence type="ECO:0000313" key="8">
    <source>
        <dbReference type="Proteomes" id="UP000887568"/>
    </source>
</evidence>
<dbReference type="SUPFAM" id="SSF102114">
    <property type="entry name" value="Radical SAM enzymes"/>
    <property type="match status" value="1"/>
</dbReference>
<dbReference type="NCBIfam" id="TIGR04167">
    <property type="entry name" value="rSAM_SeCys"/>
    <property type="match status" value="1"/>
</dbReference>
<dbReference type="SFLD" id="SFLDS00029">
    <property type="entry name" value="Radical_SAM"/>
    <property type="match status" value="1"/>
</dbReference>
<dbReference type="InterPro" id="IPR007197">
    <property type="entry name" value="rSAM"/>
</dbReference>
<dbReference type="PANTHER" id="PTHR43728">
    <property type="entry name" value="SLR0304 PROTEIN"/>
    <property type="match status" value="1"/>
</dbReference>
<protein>
    <recommendedName>
        <fullName evidence="6">Arsenosugar biosynthesis radical SAM protein ArsS-like C-terminal domain-containing protein</fullName>
    </recommendedName>
</protein>
<evidence type="ECO:0000256" key="3">
    <source>
        <dbReference type="ARBA" id="ARBA00023004"/>
    </source>
</evidence>
<keyword evidence="8" id="KW-1185">Reference proteome</keyword>
<proteinExistence type="predicted"/>
<dbReference type="Pfam" id="PF12345">
    <property type="entry name" value="DUF3641"/>
    <property type="match status" value="1"/>
</dbReference>
<keyword evidence="2" id="KW-0479">Metal-binding</keyword>
<feature type="compositionally biased region" description="Basic and acidic residues" evidence="5">
    <location>
        <begin position="85"/>
        <end position="97"/>
    </location>
</feature>
<name>A0A913Z7H0_PATMI</name>
<dbReference type="GO" id="GO:0003824">
    <property type="term" value="F:catalytic activity"/>
    <property type="evidence" value="ECO:0007669"/>
    <property type="project" value="InterPro"/>
</dbReference>
<reference evidence="7" key="1">
    <citation type="submission" date="2022-11" db="UniProtKB">
        <authorList>
            <consortium name="EnsemblMetazoa"/>
        </authorList>
    </citation>
    <scope>IDENTIFICATION</scope>
</reference>
<dbReference type="GO" id="GO:0046872">
    <property type="term" value="F:metal ion binding"/>
    <property type="evidence" value="ECO:0007669"/>
    <property type="project" value="UniProtKB-KW"/>
</dbReference>
<keyword evidence="1" id="KW-0949">S-adenosyl-L-methionine</keyword>